<evidence type="ECO:0000256" key="2">
    <source>
        <dbReference type="SAM" id="Phobius"/>
    </source>
</evidence>
<accession>A0AAP6XI07</accession>
<keyword evidence="2" id="KW-0472">Membrane</keyword>
<feature type="region of interest" description="Disordered" evidence="1">
    <location>
        <begin position="81"/>
        <end position="107"/>
    </location>
</feature>
<dbReference type="InterPro" id="IPR023840">
    <property type="entry name" value="T7SS_Rv3446c"/>
</dbReference>
<feature type="transmembrane region" description="Helical" evidence="2">
    <location>
        <begin position="120"/>
        <end position="145"/>
    </location>
</feature>
<organism evidence="3 4">
    <name type="scientific">Corynebacterium coyleae</name>
    <dbReference type="NCBI Taxonomy" id="53374"/>
    <lineage>
        <taxon>Bacteria</taxon>
        <taxon>Bacillati</taxon>
        <taxon>Actinomycetota</taxon>
        <taxon>Actinomycetes</taxon>
        <taxon>Mycobacteriales</taxon>
        <taxon>Corynebacteriaceae</taxon>
        <taxon>Corynebacterium</taxon>
    </lineage>
</organism>
<evidence type="ECO:0000256" key="1">
    <source>
        <dbReference type="SAM" id="MobiDB-lite"/>
    </source>
</evidence>
<reference evidence="3 4" key="1">
    <citation type="submission" date="2020-03" db="EMBL/GenBank/DDBJ databases">
        <title>Draft genome sequences of bacterial isolates from the female urobiome.</title>
        <authorList>
            <person name="Miller-Ensminger T."/>
            <person name="Wolfe A.J."/>
            <person name="Putonti C."/>
        </authorList>
    </citation>
    <scope>NUCLEOTIDE SEQUENCE [LARGE SCALE GENOMIC DNA]</scope>
    <source>
        <strain evidence="3 4">UMB8490</strain>
    </source>
</reference>
<dbReference type="Proteomes" id="UP000591626">
    <property type="component" value="Unassembled WGS sequence"/>
</dbReference>
<comment type="caution">
    <text evidence="3">The sequence shown here is derived from an EMBL/GenBank/DDBJ whole genome shotgun (WGS) entry which is preliminary data.</text>
</comment>
<evidence type="ECO:0000313" key="4">
    <source>
        <dbReference type="Proteomes" id="UP000591626"/>
    </source>
</evidence>
<dbReference type="NCBIfam" id="TIGR03931">
    <property type="entry name" value="T7SS_Rv3446c"/>
    <property type="match status" value="1"/>
</dbReference>
<sequence>MTDLRITATDASTVFTGAADVHRFDAPSSREIANTIRTVLGPNPDGAHVHITADDTRLRELEYALADYDIDLTTELLGPDPADVPRSLNAPSAPPAPWDPPRDPPTDTFAAIADNRSSNIGVWIIAAVVAVVAVVCAVVIFNVVWKGSVGSAGSASSAANTDSSIATPTATEAAAGATPSVAVESSIREEAPQTVLLEQDGLQVELPAGFALEADDGTWRATGDDPNFRLHIAVERLYQLPAKTMAEQLLADVEADPQTELVDTDGTSVTYLERAADGSQALWKTWPHGTTQLFVGCHTRHEPTTVQRATCRMAMETAEFKGADMRT</sequence>
<dbReference type="RefSeq" id="WP_070482483.1">
    <property type="nucleotide sequence ID" value="NZ_CP083648.1"/>
</dbReference>
<evidence type="ECO:0000313" key="3">
    <source>
        <dbReference type="EMBL" id="NJJ03265.1"/>
    </source>
</evidence>
<proteinExistence type="predicted"/>
<name>A0AAP6XI07_9CORY</name>
<dbReference type="EMBL" id="JAAUVV010000003">
    <property type="protein sequence ID" value="NJJ03265.1"/>
    <property type="molecule type" value="Genomic_DNA"/>
</dbReference>
<keyword evidence="2" id="KW-0812">Transmembrane</keyword>
<keyword evidence="2" id="KW-1133">Transmembrane helix</keyword>
<protein>
    <submittedName>
        <fullName evidence="3">Type VII secretion-associated protein</fullName>
    </submittedName>
</protein>
<gene>
    <name evidence="3" type="ORF">HC138_02605</name>
</gene>
<dbReference type="AlphaFoldDB" id="A0AAP6XI07"/>